<dbReference type="GO" id="GO:0004601">
    <property type="term" value="F:peroxidase activity"/>
    <property type="evidence" value="ECO:0007669"/>
    <property type="project" value="UniProtKB-KW"/>
</dbReference>
<sequence>MCLKDYETMYEVFGSAGDALRGRVLVNLNSGTPEEARAAAHTVVGWPWLCSVSAMAKPMGPRRERIDEAVAGLLAAHARLDAIIAATAPAVADDPEACAAAVAARWPGATRSLSHLARPSRPHGRTTKEDDMPRIPVVSEKDAGPLTKLVYRYARKRFGAVPEPFAVVAHRPALMRASGIHEMLVEKAIKHLPVNVAELAQYRTAVRLGCSWCVDFGTMLQKHHGLDIDRLKNIDDYATSELFTRQERLALAYADAMSETPVAVTDEQVAELEREFGRPGLIELTYLIGLENQRARVNSALDITDQGFTSGDACRVPQAG</sequence>
<keyword evidence="2" id="KW-0560">Oxidoreductase</keyword>
<proteinExistence type="predicted"/>
<accession>A0A3N2GSH0</accession>
<name>A0A3N2GSH0_9PSEU</name>
<gene>
    <name evidence="2" type="ORF">EDD35_1465</name>
</gene>
<comment type="caution">
    <text evidence="2">The sequence shown here is derived from an EMBL/GenBank/DDBJ whole genome shotgun (WGS) entry which is preliminary data.</text>
</comment>
<organism evidence="2 3">
    <name type="scientific">Amycolatopsis thermoflava</name>
    <dbReference type="NCBI Taxonomy" id="84480"/>
    <lineage>
        <taxon>Bacteria</taxon>
        <taxon>Bacillati</taxon>
        <taxon>Actinomycetota</taxon>
        <taxon>Actinomycetes</taxon>
        <taxon>Pseudonocardiales</taxon>
        <taxon>Pseudonocardiaceae</taxon>
        <taxon>Amycolatopsis</taxon>
        <taxon>Amycolatopsis methanolica group</taxon>
    </lineage>
</organism>
<dbReference type="InterPro" id="IPR029032">
    <property type="entry name" value="AhpD-like"/>
</dbReference>
<protein>
    <submittedName>
        <fullName evidence="2">Alkylhydroperoxidase family enzyme</fullName>
    </submittedName>
</protein>
<reference evidence="2 3" key="1">
    <citation type="submission" date="2018-11" db="EMBL/GenBank/DDBJ databases">
        <title>Sequencing the genomes of 1000 actinobacteria strains.</title>
        <authorList>
            <person name="Klenk H.-P."/>
        </authorList>
    </citation>
    <scope>NUCLEOTIDE SEQUENCE [LARGE SCALE GENOMIC DNA]</scope>
    <source>
        <strain evidence="2 3">DSM 44348</strain>
    </source>
</reference>
<dbReference type="PANTHER" id="PTHR34846:SF10">
    <property type="entry name" value="CYTOPLASMIC PROTEIN"/>
    <property type="match status" value="1"/>
</dbReference>
<dbReference type="EMBL" id="RKHY01000001">
    <property type="protein sequence ID" value="ROS39169.1"/>
    <property type="molecule type" value="Genomic_DNA"/>
</dbReference>
<evidence type="ECO:0000313" key="2">
    <source>
        <dbReference type="EMBL" id="ROS39169.1"/>
    </source>
</evidence>
<evidence type="ECO:0000256" key="1">
    <source>
        <dbReference type="SAM" id="MobiDB-lite"/>
    </source>
</evidence>
<feature type="region of interest" description="Disordered" evidence="1">
    <location>
        <begin position="113"/>
        <end position="132"/>
    </location>
</feature>
<dbReference type="Proteomes" id="UP000274843">
    <property type="component" value="Unassembled WGS sequence"/>
</dbReference>
<dbReference type="PANTHER" id="PTHR34846">
    <property type="entry name" value="4-CARBOXYMUCONOLACTONE DECARBOXYLASE FAMILY PROTEIN (AFU_ORTHOLOGUE AFUA_6G11590)"/>
    <property type="match status" value="1"/>
</dbReference>
<dbReference type="SUPFAM" id="SSF69118">
    <property type="entry name" value="AhpD-like"/>
    <property type="match status" value="1"/>
</dbReference>
<keyword evidence="2" id="KW-0575">Peroxidase</keyword>
<dbReference type="Gene3D" id="1.20.1290.10">
    <property type="entry name" value="AhpD-like"/>
    <property type="match status" value="1"/>
</dbReference>
<keyword evidence="3" id="KW-1185">Reference proteome</keyword>
<evidence type="ECO:0000313" key="3">
    <source>
        <dbReference type="Proteomes" id="UP000274843"/>
    </source>
</evidence>
<dbReference type="AlphaFoldDB" id="A0A3N2GSH0"/>